<dbReference type="EMBL" id="BARW01033657">
    <property type="protein sequence ID" value="GAJ12091.1"/>
    <property type="molecule type" value="Genomic_DNA"/>
</dbReference>
<accession>X1VDN2</accession>
<evidence type="ECO:0000256" key="1">
    <source>
        <dbReference type="SAM" id="MobiDB-lite"/>
    </source>
</evidence>
<dbReference type="AlphaFoldDB" id="X1VDN2"/>
<reference evidence="2" key="1">
    <citation type="journal article" date="2014" name="Front. Microbiol.">
        <title>High frequency of phylogenetically diverse reductive dehalogenase-homologous genes in deep subseafloor sedimentary metagenomes.</title>
        <authorList>
            <person name="Kawai M."/>
            <person name="Futagami T."/>
            <person name="Toyoda A."/>
            <person name="Takaki Y."/>
            <person name="Nishi S."/>
            <person name="Hori S."/>
            <person name="Arai W."/>
            <person name="Tsubouchi T."/>
            <person name="Morono Y."/>
            <person name="Uchiyama I."/>
            <person name="Ito T."/>
            <person name="Fujiyama A."/>
            <person name="Inagaki F."/>
            <person name="Takami H."/>
        </authorList>
    </citation>
    <scope>NUCLEOTIDE SEQUENCE</scope>
    <source>
        <strain evidence="2">Expedition CK06-06</strain>
    </source>
</reference>
<proteinExistence type="predicted"/>
<organism evidence="2">
    <name type="scientific">marine sediment metagenome</name>
    <dbReference type="NCBI Taxonomy" id="412755"/>
    <lineage>
        <taxon>unclassified sequences</taxon>
        <taxon>metagenomes</taxon>
        <taxon>ecological metagenomes</taxon>
    </lineage>
</organism>
<sequence>DKCLARIVAISHKGDAPKIGLTMRQPGLGKLDWIEEDRVKEEKEVKKIAREEEKAVKGKPTKEKSTGKPAKAKEGKK</sequence>
<comment type="caution">
    <text evidence="2">The sequence shown here is derived from an EMBL/GenBank/DDBJ whole genome shotgun (WGS) entry which is preliminary data.</text>
</comment>
<evidence type="ECO:0000313" key="2">
    <source>
        <dbReference type="EMBL" id="GAJ12091.1"/>
    </source>
</evidence>
<feature type="region of interest" description="Disordered" evidence="1">
    <location>
        <begin position="43"/>
        <end position="77"/>
    </location>
</feature>
<feature type="non-terminal residue" evidence="2">
    <location>
        <position position="1"/>
    </location>
</feature>
<gene>
    <name evidence="2" type="ORF">S12H4_52954</name>
</gene>
<protein>
    <submittedName>
        <fullName evidence="2">Uncharacterized protein</fullName>
    </submittedName>
</protein>
<name>X1VDN2_9ZZZZ</name>